<evidence type="ECO:0000313" key="3">
    <source>
        <dbReference type="EMBL" id="OGG79606.1"/>
    </source>
</evidence>
<evidence type="ECO:0000313" key="4">
    <source>
        <dbReference type="Proteomes" id="UP000177372"/>
    </source>
</evidence>
<dbReference type="Proteomes" id="UP000177372">
    <property type="component" value="Unassembled WGS sequence"/>
</dbReference>
<proteinExistence type="predicted"/>
<gene>
    <name evidence="3" type="ORF">A3A39_02145</name>
</gene>
<comment type="caution">
    <text evidence="3">The sequence shown here is derived from an EMBL/GenBank/DDBJ whole genome shotgun (WGS) entry which is preliminary data.</text>
</comment>
<evidence type="ECO:0000256" key="2">
    <source>
        <dbReference type="SAM" id="Phobius"/>
    </source>
</evidence>
<feature type="region of interest" description="Disordered" evidence="1">
    <location>
        <begin position="356"/>
        <end position="378"/>
    </location>
</feature>
<protein>
    <submittedName>
        <fullName evidence="3">Uncharacterized protein</fullName>
    </submittedName>
</protein>
<reference evidence="3 4" key="1">
    <citation type="journal article" date="2016" name="Nat. Commun.">
        <title>Thousands of microbial genomes shed light on interconnected biogeochemical processes in an aquifer system.</title>
        <authorList>
            <person name="Anantharaman K."/>
            <person name="Brown C.T."/>
            <person name="Hug L.A."/>
            <person name="Sharon I."/>
            <person name="Castelle C.J."/>
            <person name="Probst A.J."/>
            <person name="Thomas B.C."/>
            <person name="Singh A."/>
            <person name="Wilkins M.J."/>
            <person name="Karaoz U."/>
            <person name="Brodie E.L."/>
            <person name="Williams K.H."/>
            <person name="Hubbard S.S."/>
            <person name="Banfield J.F."/>
        </authorList>
    </citation>
    <scope>NUCLEOTIDE SEQUENCE [LARGE SCALE GENOMIC DNA]</scope>
</reference>
<feature type="transmembrane region" description="Helical" evidence="2">
    <location>
        <begin position="14"/>
        <end position="35"/>
    </location>
</feature>
<dbReference type="STRING" id="1798512.A3A39_02145"/>
<keyword evidence="2" id="KW-0472">Membrane</keyword>
<feature type="compositionally biased region" description="Basic and acidic residues" evidence="1">
    <location>
        <begin position="360"/>
        <end position="376"/>
    </location>
</feature>
<sequence length="413" mass="46556">MSVEDGKNISRRRALGIIGKSTLVAAGAAAGILALRRDESGEKPKTDQRGRGTLTPEDKKLERVQMIDVPASLRGRVLNDLFTHYTGIAGLVPDKIRADFPTAQLPHLWEEKKKRYGETAVVEETRRTLIESYDQKRAEKIGWREFRDRGQSSVDVSRRSLDWNGVSNHFNLSDLDLKLLREFERQIDGTALLAYVLTELMPGTDGALNREMLDFLLRVGGREYLESIPSIGDDKTSVGPYQFTEYAVFDTGSERRGASRVNQYLPVKLRIPGSVAKLRGDDHHKAAYLFAIFNLAQLVRKIAPEDKKTLLGRAVDLRPSLVEFVATAHNLPAIAVRNFRNYLIAFLGRDPRPKRKISLAKKEGKKEEKTKAEKHPPIKLGTGADYLEHVRAGGIVWKYARKTRANYRTLLRS</sequence>
<organism evidence="3 4">
    <name type="scientific">Candidatus Kaiserbacteria bacterium RIFCSPLOWO2_01_FULL_54_13</name>
    <dbReference type="NCBI Taxonomy" id="1798512"/>
    <lineage>
        <taxon>Bacteria</taxon>
        <taxon>Candidatus Kaiseribacteriota</taxon>
    </lineage>
</organism>
<dbReference type="EMBL" id="MFLZ01000022">
    <property type="protein sequence ID" value="OGG79606.1"/>
    <property type="molecule type" value="Genomic_DNA"/>
</dbReference>
<dbReference type="AlphaFoldDB" id="A0A1F6F180"/>
<accession>A0A1F6F180</accession>
<keyword evidence="2" id="KW-1133">Transmembrane helix</keyword>
<keyword evidence="2" id="KW-0812">Transmembrane</keyword>
<evidence type="ECO:0000256" key="1">
    <source>
        <dbReference type="SAM" id="MobiDB-lite"/>
    </source>
</evidence>
<name>A0A1F6F180_9BACT</name>